<accession>A0ABW1WNX2</accession>
<gene>
    <name evidence="1" type="ORF">ACFQDP_05105</name>
</gene>
<organism evidence="1 2">
    <name type="scientific">Methylorubrum zatmanii</name>
    <dbReference type="NCBI Taxonomy" id="29429"/>
    <lineage>
        <taxon>Bacteria</taxon>
        <taxon>Pseudomonadati</taxon>
        <taxon>Pseudomonadota</taxon>
        <taxon>Alphaproteobacteria</taxon>
        <taxon>Hyphomicrobiales</taxon>
        <taxon>Methylobacteriaceae</taxon>
        <taxon>Methylorubrum</taxon>
    </lineage>
</organism>
<proteinExistence type="predicted"/>
<dbReference type="Proteomes" id="UP001596237">
    <property type="component" value="Unassembled WGS sequence"/>
</dbReference>
<comment type="caution">
    <text evidence="1">The sequence shown here is derived from an EMBL/GenBank/DDBJ whole genome shotgun (WGS) entry which is preliminary data.</text>
</comment>
<sequence>MLDAIKAAWSRWRRSGPSFIGSTLRKWHCRKSKFFSKNRAKFQQTVFDPMYDPGWGAL</sequence>
<reference evidence="2" key="1">
    <citation type="journal article" date="2019" name="Int. J. Syst. Evol. Microbiol.">
        <title>The Global Catalogue of Microorganisms (GCM) 10K type strain sequencing project: providing services to taxonomists for standard genome sequencing and annotation.</title>
        <authorList>
            <consortium name="The Broad Institute Genomics Platform"/>
            <consortium name="The Broad Institute Genome Sequencing Center for Infectious Disease"/>
            <person name="Wu L."/>
            <person name="Ma J."/>
        </authorList>
    </citation>
    <scope>NUCLEOTIDE SEQUENCE [LARGE SCALE GENOMIC DNA]</scope>
    <source>
        <strain evidence="2">CCUG 36916</strain>
    </source>
</reference>
<dbReference type="RefSeq" id="WP_192283841.1">
    <property type="nucleotide sequence ID" value="NZ_JBHSTT010000016.1"/>
</dbReference>
<protein>
    <submittedName>
        <fullName evidence="1">Uncharacterized protein</fullName>
    </submittedName>
</protein>
<name>A0ABW1WNX2_9HYPH</name>
<dbReference type="EMBL" id="JBHSTT010000016">
    <property type="protein sequence ID" value="MFC6388730.1"/>
    <property type="molecule type" value="Genomic_DNA"/>
</dbReference>
<evidence type="ECO:0000313" key="2">
    <source>
        <dbReference type="Proteomes" id="UP001596237"/>
    </source>
</evidence>
<evidence type="ECO:0000313" key="1">
    <source>
        <dbReference type="EMBL" id="MFC6388730.1"/>
    </source>
</evidence>
<keyword evidence="2" id="KW-1185">Reference proteome</keyword>